<keyword evidence="3" id="KW-0614">Plasmid</keyword>
<dbReference type="InterPro" id="IPR036388">
    <property type="entry name" value="WH-like_DNA-bd_sf"/>
</dbReference>
<dbReference type="InterPro" id="IPR036390">
    <property type="entry name" value="WH_DNA-bd_sf"/>
</dbReference>
<gene>
    <name evidence="3" type="ORF">IMO23_19270</name>
</gene>
<comment type="similarity">
    <text evidence="1">Belongs to the initiator RepB protein family.</text>
</comment>
<dbReference type="Gene3D" id="1.10.10.10">
    <property type="entry name" value="Winged helix-like DNA-binding domain superfamily/Winged helix DNA-binding domain"/>
    <property type="match status" value="2"/>
</dbReference>
<dbReference type="Proteomes" id="UP000594659">
    <property type="component" value="Plasmid unnamednovel_2"/>
</dbReference>
<name>A0A7S8WHP5_ACIBA</name>
<dbReference type="Pfam" id="PF01051">
    <property type="entry name" value="Rep3_N"/>
    <property type="match status" value="1"/>
</dbReference>
<feature type="domain" description="Initiator Rep protein WH1" evidence="2">
    <location>
        <begin position="5"/>
        <end position="152"/>
    </location>
</feature>
<accession>A0A7S8WHP5</accession>
<dbReference type="EMBL" id="CP062923">
    <property type="protein sequence ID" value="QPF15412.1"/>
    <property type="molecule type" value="Genomic_DNA"/>
</dbReference>
<proteinExistence type="inferred from homology"/>
<dbReference type="Pfam" id="PF21205">
    <property type="entry name" value="Rep3_C"/>
    <property type="match status" value="1"/>
</dbReference>
<dbReference type="GO" id="GO:0006270">
    <property type="term" value="P:DNA replication initiation"/>
    <property type="evidence" value="ECO:0007669"/>
    <property type="project" value="InterPro"/>
</dbReference>
<geneLocation type="plasmid" evidence="3 4">
    <name>unnamednovel_2</name>
</geneLocation>
<reference evidence="3 4" key="1">
    <citation type="submission" date="2020-09" db="EMBL/GenBank/DDBJ databases">
        <title>Resistance determinants and their genetic context in bacteria from a longitudinal study of pigs reared under conventional and antibiotic-free husbandry practices.</title>
        <authorList>
            <person name="Poulin-Laprade D."/>
            <person name="Brouard J.-S."/>
            <person name="Gagnon N."/>
            <person name="Turcotte A."/>
            <person name="Langlois A."/>
            <person name="Matte J.J."/>
            <person name="Carrillo C.D."/>
            <person name="Zaheer R."/>
            <person name="McAllister T."/>
            <person name="Topp E."/>
            <person name="Talbot G."/>
        </authorList>
    </citation>
    <scope>NUCLEOTIDE SEQUENCE [LARGE SCALE GENOMIC DNA]</scope>
    <source>
        <strain evidence="3 4">Res13-Abat-PEA21-P4-01-A</strain>
        <plasmid evidence="3 4">unnamednovel_2</plasmid>
    </source>
</reference>
<evidence type="ECO:0000313" key="4">
    <source>
        <dbReference type="Proteomes" id="UP000594659"/>
    </source>
</evidence>
<dbReference type="AlphaFoldDB" id="A0A7S8WHP5"/>
<dbReference type="GO" id="GO:0003887">
    <property type="term" value="F:DNA-directed DNA polymerase activity"/>
    <property type="evidence" value="ECO:0007669"/>
    <property type="project" value="InterPro"/>
</dbReference>
<dbReference type="NCBIfam" id="NF038290">
    <property type="entry name" value="repM_Acin"/>
    <property type="match status" value="1"/>
</dbReference>
<sequence length="386" mass="44766">MKDLIVKDNALINASYNLDLVEQRLILLSIIEARESGKGINANDPLTIHAESYINHFNVHRNTAYQALKDACKDLFARQFSYQEQRGKGIANITSRWVSQIAYIDNTASVELIFAPAIIPLITRLEEQFTSYELQQIKGLSTAYAIRLYELLIAWRSTGKTPIIETQELRRKLGVLDGEYKMIADFKKRVFEPSIKQINEHTDITVKSEQHKTGRSITGFSFRFKQKAQPKLEQKTDPKRDPNTPDFFVEMTDAQRHLFAHKLSELPEVGSEYAEIGESAEDFTKRLADMLLEPKKFRMFYPLLEQLGFGSKKIQSAPIKQVDEPKFIELRNMQVNSLSFNMSRDKKFAHLKQENESPDDFMQRLRIMLKDPKQQLQFYDYVNAKK</sequence>
<protein>
    <submittedName>
        <fullName evidence="3">Replication initiation protein</fullName>
    </submittedName>
</protein>
<organism evidence="3 4">
    <name type="scientific">Acinetobacter baumannii</name>
    <dbReference type="NCBI Taxonomy" id="470"/>
    <lineage>
        <taxon>Bacteria</taxon>
        <taxon>Pseudomonadati</taxon>
        <taxon>Pseudomonadota</taxon>
        <taxon>Gammaproteobacteria</taxon>
        <taxon>Moraxellales</taxon>
        <taxon>Moraxellaceae</taxon>
        <taxon>Acinetobacter</taxon>
        <taxon>Acinetobacter calcoaceticus/baumannii complex</taxon>
    </lineage>
</organism>
<dbReference type="InterPro" id="IPR000525">
    <property type="entry name" value="Initiator_Rep_WH1"/>
</dbReference>
<dbReference type="SUPFAM" id="SSF46785">
    <property type="entry name" value="Winged helix' DNA-binding domain"/>
    <property type="match status" value="2"/>
</dbReference>
<evidence type="ECO:0000259" key="2">
    <source>
        <dbReference type="Pfam" id="PF01051"/>
    </source>
</evidence>
<evidence type="ECO:0000313" key="3">
    <source>
        <dbReference type="EMBL" id="QPF15412.1"/>
    </source>
</evidence>
<evidence type="ECO:0000256" key="1">
    <source>
        <dbReference type="ARBA" id="ARBA00038283"/>
    </source>
</evidence>